<dbReference type="GO" id="GO:0045454">
    <property type="term" value="P:cell redox homeostasis"/>
    <property type="evidence" value="ECO:0007669"/>
    <property type="project" value="TreeGrafter"/>
</dbReference>
<evidence type="ECO:0000256" key="5">
    <source>
        <dbReference type="ARBA" id="ARBA00023284"/>
    </source>
</evidence>
<organism evidence="7 8">
    <name type="scientific">Teichococcus oryzae</name>
    <dbReference type="NCBI Taxonomy" id="1608942"/>
    <lineage>
        <taxon>Bacteria</taxon>
        <taxon>Pseudomonadati</taxon>
        <taxon>Pseudomonadota</taxon>
        <taxon>Alphaproteobacteria</taxon>
        <taxon>Acetobacterales</taxon>
        <taxon>Roseomonadaceae</taxon>
        <taxon>Roseomonas</taxon>
    </lineage>
</organism>
<evidence type="ECO:0000256" key="2">
    <source>
        <dbReference type="ARBA" id="ARBA00022862"/>
    </source>
</evidence>
<sequence length="191" mass="20887">MNETPAPALRERLLGAPLPPVLLAATHGAPVDLSALAAPRTVIYCYPRTSEPGKPAPTGWDAIPGARGCTPQACAFRDHHHELAELRARVFGLSTQPTSYQQEMATRLRLPFPVLSDEHFAFTDALGLPTFEVDGMRLLERLTLIARGGRIEEVFHPVPQPGRNAEDVVDWLRSHPLAGQGRPRPGESPDR</sequence>
<keyword evidence="3" id="KW-0560">Oxidoreductase</keyword>
<dbReference type="AlphaFoldDB" id="A0A5B2TGP5"/>
<keyword evidence="5" id="KW-0676">Redox-active center</keyword>
<proteinExistence type="predicted"/>
<dbReference type="InterPro" id="IPR013740">
    <property type="entry name" value="Redoxin"/>
</dbReference>
<name>A0A5B2TGP5_9PROT</name>
<feature type="domain" description="Thioredoxin" evidence="6">
    <location>
        <begin position="12"/>
        <end position="177"/>
    </location>
</feature>
<evidence type="ECO:0000256" key="4">
    <source>
        <dbReference type="ARBA" id="ARBA00023157"/>
    </source>
</evidence>
<dbReference type="PANTHER" id="PTHR42801">
    <property type="entry name" value="THIOREDOXIN-DEPENDENT PEROXIDE REDUCTASE"/>
    <property type="match status" value="1"/>
</dbReference>
<dbReference type="GO" id="GO:0008379">
    <property type="term" value="F:thioredoxin peroxidase activity"/>
    <property type="evidence" value="ECO:0007669"/>
    <property type="project" value="TreeGrafter"/>
</dbReference>
<dbReference type="Proteomes" id="UP000322110">
    <property type="component" value="Unassembled WGS sequence"/>
</dbReference>
<reference evidence="7 8" key="1">
    <citation type="journal article" date="2015" name="Int. J. Syst. Evol. Microbiol.">
        <title>Roseomonas oryzae sp. nov., isolated from paddy rhizosphere soil.</title>
        <authorList>
            <person name="Ramaprasad E.V."/>
            <person name="Sasikala Ch."/>
            <person name="Ramana Ch.V."/>
        </authorList>
    </citation>
    <scope>NUCLEOTIDE SEQUENCE [LARGE SCALE GENOMIC DNA]</scope>
    <source>
        <strain evidence="7 8">KCTC 42542</strain>
    </source>
</reference>
<accession>A0A5B2TGP5</accession>
<keyword evidence="1" id="KW-0575">Peroxidase</keyword>
<dbReference type="EMBL" id="VUKA01000002">
    <property type="protein sequence ID" value="KAA2213671.1"/>
    <property type="molecule type" value="Genomic_DNA"/>
</dbReference>
<evidence type="ECO:0000313" key="8">
    <source>
        <dbReference type="Proteomes" id="UP000322110"/>
    </source>
</evidence>
<dbReference type="PROSITE" id="PS51352">
    <property type="entry name" value="THIOREDOXIN_2"/>
    <property type="match status" value="1"/>
</dbReference>
<dbReference type="Pfam" id="PF08534">
    <property type="entry name" value="Redoxin"/>
    <property type="match status" value="1"/>
</dbReference>
<evidence type="ECO:0000256" key="1">
    <source>
        <dbReference type="ARBA" id="ARBA00022559"/>
    </source>
</evidence>
<dbReference type="PANTHER" id="PTHR42801:SF21">
    <property type="entry name" value="BCPB PROTEIN"/>
    <property type="match status" value="1"/>
</dbReference>
<dbReference type="InterPro" id="IPR050924">
    <property type="entry name" value="Peroxiredoxin_BCP/PrxQ"/>
</dbReference>
<dbReference type="RefSeq" id="WP_149811328.1">
    <property type="nucleotide sequence ID" value="NZ_VUKA01000002.1"/>
</dbReference>
<keyword evidence="4" id="KW-1015">Disulfide bond</keyword>
<keyword evidence="8" id="KW-1185">Reference proteome</keyword>
<dbReference type="InterPro" id="IPR013766">
    <property type="entry name" value="Thioredoxin_domain"/>
</dbReference>
<evidence type="ECO:0000313" key="7">
    <source>
        <dbReference type="EMBL" id="KAA2213671.1"/>
    </source>
</evidence>
<dbReference type="SUPFAM" id="SSF52833">
    <property type="entry name" value="Thioredoxin-like"/>
    <property type="match status" value="1"/>
</dbReference>
<dbReference type="GO" id="GO:0005737">
    <property type="term" value="C:cytoplasm"/>
    <property type="evidence" value="ECO:0007669"/>
    <property type="project" value="TreeGrafter"/>
</dbReference>
<dbReference type="InterPro" id="IPR036249">
    <property type="entry name" value="Thioredoxin-like_sf"/>
</dbReference>
<evidence type="ECO:0000256" key="3">
    <source>
        <dbReference type="ARBA" id="ARBA00023002"/>
    </source>
</evidence>
<dbReference type="GO" id="GO:0034599">
    <property type="term" value="P:cellular response to oxidative stress"/>
    <property type="evidence" value="ECO:0007669"/>
    <property type="project" value="TreeGrafter"/>
</dbReference>
<comment type="caution">
    <text evidence="7">The sequence shown here is derived from an EMBL/GenBank/DDBJ whole genome shotgun (WGS) entry which is preliminary data.</text>
</comment>
<evidence type="ECO:0000259" key="6">
    <source>
        <dbReference type="PROSITE" id="PS51352"/>
    </source>
</evidence>
<dbReference type="CDD" id="cd03017">
    <property type="entry name" value="PRX_BCP"/>
    <property type="match status" value="1"/>
</dbReference>
<dbReference type="Gene3D" id="3.40.30.10">
    <property type="entry name" value="Glutaredoxin"/>
    <property type="match status" value="1"/>
</dbReference>
<keyword evidence="2" id="KW-0049">Antioxidant</keyword>
<protein>
    <submittedName>
        <fullName evidence="7">Peroxiredoxin</fullName>
    </submittedName>
</protein>
<dbReference type="OrthoDB" id="5296483at2"/>
<gene>
    <name evidence="7" type="ORF">F0Q34_06255</name>
</gene>